<proteinExistence type="inferred from homology"/>
<keyword evidence="5" id="KW-0687">Ribonucleoprotein</keyword>
<dbReference type="GO" id="GO:0015935">
    <property type="term" value="C:small ribosomal subunit"/>
    <property type="evidence" value="ECO:0007669"/>
    <property type="project" value="InterPro"/>
</dbReference>
<feature type="domain" description="RNA-binding S4" evidence="6">
    <location>
        <begin position="43"/>
        <end position="107"/>
    </location>
</feature>
<feature type="non-terminal residue" evidence="8">
    <location>
        <position position="1"/>
    </location>
</feature>
<keyword evidence="2" id="KW-0699">rRNA-binding</keyword>
<feature type="domain" description="Small ribosomal subunit protein uS4 N-terminal" evidence="7">
    <location>
        <begin position="1"/>
        <end position="42"/>
    </location>
</feature>
<dbReference type="InterPro" id="IPR005709">
    <property type="entry name" value="Ribosomal_uS4_bac-type"/>
</dbReference>
<dbReference type="Pfam" id="PF01479">
    <property type="entry name" value="S4"/>
    <property type="match status" value="1"/>
</dbReference>
<evidence type="ECO:0000256" key="5">
    <source>
        <dbReference type="ARBA" id="ARBA00023274"/>
    </source>
</evidence>
<dbReference type="GO" id="GO:0006412">
    <property type="term" value="P:translation"/>
    <property type="evidence" value="ECO:0007669"/>
    <property type="project" value="InterPro"/>
</dbReference>
<dbReference type="PROSITE" id="PS00632">
    <property type="entry name" value="RIBOSOMAL_S4"/>
    <property type="match status" value="1"/>
</dbReference>
<dbReference type="InterPro" id="IPR022801">
    <property type="entry name" value="Ribosomal_uS4"/>
</dbReference>
<dbReference type="GO" id="GO:0003735">
    <property type="term" value="F:structural constituent of ribosome"/>
    <property type="evidence" value="ECO:0007669"/>
    <property type="project" value="InterPro"/>
</dbReference>
<evidence type="ECO:0000256" key="3">
    <source>
        <dbReference type="ARBA" id="ARBA00022884"/>
    </source>
</evidence>
<dbReference type="Pfam" id="PF00163">
    <property type="entry name" value="Ribosomal_S4"/>
    <property type="match status" value="1"/>
</dbReference>
<accession>T0Y7H2</accession>
<dbReference type="InterPro" id="IPR018079">
    <property type="entry name" value="Ribosomal_uS4_CS"/>
</dbReference>
<dbReference type="SMART" id="SM00363">
    <property type="entry name" value="S4"/>
    <property type="match status" value="1"/>
</dbReference>
<dbReference type="EMBL" id="AUZZ01010986">
    <property type="protein sequence ID" value="EQD27812.1"/>
    <property type="molecule type" value="Genomic_DNA"/>
</dbReference>
<dbReference type="FunFam" id="3.10.290.10:FF:000001">
    <property type="entry name" value="30S ribosomal protein S4"/>
    <property type="match status" value="1"/>
</dbReference>
<evidence type="ECO:0000259" key="7">
    <source>
        <dbReference type="SMART" id="SM01390"/>
    </source>
</evidence>
<dbReference type="PANTHER" id="PTHR11831">
    <property type="entry name" value="30S 40S RIBOSOMAL PROTEIN"/>
    <property type="match status" value="1"/>
</dbReference>
<gene>
    <name evidence="8" type="ORF">B2A_15099</name>
</gene>
<dbReference type="NCBIfam" id="TIGR01017">
    <property type="entry name" value="rpsD_bact"/>
    <property type="match status" value="1"/>
</dbReference>
<dbReference type="Gene3D" id="3.10.290.10">
    <property type="entry name" value="RNA-binding S4 domain"/>
    <property type="match status" value="1"/>
</dbReference>
<name>T0Y7H2_9ZZZZ</name>
<dbReference type="NCBIfam" id="NF003717">
    <property type="entry name" value="PRK05327.1"/>
    <property type="match status" value="1"/>
</dbReference>
<dbReference type="GO" id="GO:0042274">
    <property type="term" value="P:ribosomal small subunit biogenesis"/>
    <property type="evidence" value="ECO:0007669"/>
    <property type="project" value="TreeGrafter"/>
</dbReference>
<dbReference type="PROSITE" id="PS50889">
    <property type="entry name" value="S4"/>
    <property type="match status" value="1"/>
</dbReference>
<dbReference type="InterPro" id="IPR001912">
    <property type="entry name" value="Ribosomal_uS4_N"/>
</dbReference>
<evidence type="ECO:0000256" key="4">
    <source>
        <dbReference type="ARBA" id="ARBA00022980"/>
    </source>
</evidence>
<keyword evidence="4 8" id="KW-0689">Ribosomal protein</keyword>
<protein>
    <submittedName>
        <fullName evidence="8">30S ribosomal protein S4</fullName>
    </submittedName>
</protein>
<keyword evidence="3" id="KW-0694">RNA-binding</keyword>
<dbReference type="SMART" id="SM01390">
    <property type="entry name" value="Ribosomal_S4"/>
    <property type="match status" value="1"/>
</dbReference>
<dbReference type="InterPro" id="IPR036986">
    <property type="entry name" value="S4_RNA-bd_sf"/>
</dbReference>
<evidence type="ECO:0000256" key="1">
    <source>
        <dbReference type="ARBA" id="ARBA00007465"/>
    </source>
</evidence>
<comment type="caution">
    <text evidence="8">The sequence shown here is derived from an EMBL/GenBank/DDBJ whole genome shotgun (WGS) entry which is preliminary data.</text>
</comment>
<organism evidence="8">
    <name type="scientific">mine drainage metagenome</name>
    <dbReference type="NCBI Taxonomy" id="410659"/>
    <lineage>
        <taxon>unclassified sequences</taxon>
        <taxon>metagenomes</taxon>
        <taxon>ecological metagenomes</taxon>
    </lineage>
</organism>
<dbReference type="GO" id="GO:0019843">
    <property type="term" value="F:rRNA binding"/>
    <property type="evidence" value="ECO:0007669"/>
    <property type="project" value="UniProtKB-KW"/>
</dbReference>
<sequence length="153" mass="17378">QLREKQKVRRMYGLLERQFHRYYEEAARKRGATGATLLQLLESRLDNVVYRMGFAVTRAQARQLVGHRAIEVNGRIVDLPSYRVAGGDVVSVRAGARKQERIRAALDLAKEVGFPDWVTVDEADFKGTFKAVPERAALSPDLNENLVVEFYSK</sequence>
<dbReference type="HAMAP" id="MF_01306_B">
    <property type="entry name" value="Ribosomal_uS4_B"/>
    <property type="match status" value="1"/>
</dbReference>
<dbReference type="Gene3D" id="1.10.1050.10">
    <property type="entry name" value="Ribosomal Protein S4 Delta 41, Chain A, domain 1"/>
    <property type="match status" value="1"/>
</dbReference>
<dbReference type="InterPro" id="IPR002942">
    <property type="entry name" value="S4_RNA-bd"/>
</dbReference>
<dbReference type="AlphaFoldDB" id="T0Y7H2"/>
<dbReference type="SUPFAM" id="SSF55174">
    <property type="entry name" value="Alpha-L RNA-binding motif"/>
    <property type="match status" value="1"/>
</dbReference>
<evidence type="ECO:0000313" key="8">
    <source>
        <dbReference type="EMBL" id="EQD27812.1"/>
    </source>
</evidence>
<evidence type="ECO:0000256" key="2">
    <source>
        <dbReference type="ARBA" id="ARBA00022730"/>
    </source>
</evidence>
<reference evidence="8" key="1">
    <citation type="submission" date="2013-08" db="EMBL/GenBank/DDBJ databases">
        <authorList>
            <person name="Mendez C."/>
            <person name="Richter M."/>
            <person name="Ferrer M."/>
            <person name="Sanchez J."/>
        </authorList>
    </citation>
    <scope>NUCLEOTIDE SEQUENCE</scope>
</reference>
<dbReference type="CDD" id="cd00165">
    <property type="entry name" value="S4"/>
    <property type="match status" value="1"/>
</dbReference>
<reference evidence="8" key="2">
    <citation type="journal article" date="2014" name="ISME J.">
        <title>Microbial stratification in low pH oxic and suboxic macroscopic growths along an acid mine drainage.</title>
        <authorList>
            <person name="Mendez-Garcia C."/>
            <person name="Mesa V."/>
            <person name="Sprenger R.R."/>
            <person name="Richter M."/>
            <person name="Diez M.S."/>
            <person name="Solano J."/>
            <person name="Bargiela R."/>
            <person name="Golyshina O.V."/>
            <person name="Manteca A."/>
            <person name="Ramos J.L."/>
            <person name="Gallego J.R."/>
            <person name="Llorente I."/>
            <person name="Martins Dos Santos V.A."/>
            <person name="Jensen O.N."/>
            <person name="Pelaez A.I."/>
            <person name="Sanchez J."/>
            <person name="Ferrer M."/>
        </authorList>
    </citation>
    <scope>NUCLEOTIDE SEQUENCE</scope>
</reference>
<comment type="similarity">
    <text evidence="1">Belongs to the universal ribosomal protein uS4 family.</text>
</comment>
<dbReference type="PANTHER" id="PTHR11831:SF4">
    <property type="entry name" value="SMALL RIBOSOMAL SUBUNIT PROTEIN US4M"/>
    <property type="match status" value="1"/>
</dbReference>
<evidence type="ECO:0000259" key="6">
    <source>
        <dbReference type="SMART" id="SM00363"/>
    </source>
</evidence>